<dbReference type="Gene3D" id="1.10.260.40">
    <property type="entry name" value="lambda repressor-like DNA-binding domains"/>
    <property type="match status" value="1"/>
</dbReference>
<gene>
    <name evidence="2" type="ORF">IAD46_04285</name>
</gene>
<evidence type="ECO:0000259" key="1">
    <source>
        <dbReference type="Pfam" id="PF13443"/>
    </source>
</evidence>
<comment type="caution">
    <text evidence="2">The sequence shown here is derived from an EMBL/GenBank/DDBJ whole genome shotgun (WGS) entry which is preliminary data.</text>
</comment>
<dbReference type="AlphaFoldDB" id="A0A9D1GSM9"/>
<dbReference type="GO" id="GO:0003677">
    <property type="term" value="F:DNA binding"/>
    <property type="evidence" value="ECO:0007669"/>
    <property type="project" value="InterPro"/>
</dbReference>
<dbReference type="EMBL" id="DVLF01000132">
    <property type="protein sequence ID" value="HIT50226.1"/>
    <property type="molecule type" value="Genomic_DNA"/>
</dbReference>
<dbReference type="Pfam" id="PF13443">
    <property type="entry name" value="HTH_26"/>
    <property type="match status" value="1"/>
</dbReference>
<reference evidence="2" key="2">
    <citation type="journal article" date="2021" name="PeerJ">
        <title>Extensive microbial diversity within the chicken gut microbiome revealed by metagenomics and culture.</title>
        <authorList>
            <person name="Gilroy R."/>
            <person name="Ravi A."/>
            <person name="Getino M."/>
            <person name="Pursley I."/>
            <person name="Horton D.L."/>
            <person name="Alikhan N.F."/>
            <person name="Baker D."/>
            <person name="Gharbi K."/>
            <person name="Hall N."/>
            <person name="Watson M."/>
            <person name="Adriaenssens E.M."/>
            <person name="Foster-Nyarko E."/>
            <person name="Jarju S."/>
            <person name="Secka A."/>
            <person name="Antonio M."/>
            <person name="Oren A."/>
            <person name="Chaudhuri R.R."/>
            <person name="La Ragione R."/>
            <person name="Hildebrand F."/>
            <person name="Pallen M.J."/>
        </authorList>
    </citation>
    <scope>NUCLEOTIDE SEQUENCE</scope>
    <source>
        <strain evidence="2">ChiW17-6978</strain>
    </source>
</reference>
<protein>
    <submittedName>
        <fullName evidence="2">Helix-turn-helix transcriptional regulator</fullName>
    </submittedName>
</protein>
<reference evidence="2" key="1">
    <citation type="submission" date="2020-10" db="EMBL/GenBank/DDBJ databases">
        <authorList>
            <person name="Gilroy R."/>
        </authorList>
    </citation>
    <scope>NUCLEOTIDE SEQUENCE</scope>
    <source>
        <strain evidence="2">ChiW17-6978</strain>
    </source>
</reference>
<sequence length="165" mass="18935">MAANYNKLWKILIDRNIRKEDLRVAAGITTTAMAKLGRNETVHMDILLKICKVLDCQIEEIVEITDDTVDKAKKIKDANDDIKKINDILDNTTSFHHRADSLYEELIKNLDYSKYIMAAKIAKGMAGKIPFKQLSFLQKRDVFVMIRESISAYILNELTGKEENK</sequence>
<accession>A0A9D1GSM9</accession>
<organism evidence="2 3">
    <name type="scientific">Candidatus Pelethenecus faecipullorum</name>
    <dbReference type="NCBI Taxonomy" id="2840900"/>
    <lineage>
        <taxon>Bacteria</taxon>
        <taxon>Bacillati</taxon>
        <taxon>Mycoplasmatota</taxon>
        <taxon>Mollicutes</taxon>
        <taxon>Candidatus Pelethenecus</taxon>
    </lineage>
</organism>
<dbReference type="InterPro" id="IPR001387">
    <property type="entry name" value="Cro/C1-type_HTH"/>
</dbReference>
<dbReference type="Proteomes" id="UP000886758">
    <property type="component" value="Unassembled WGS sequence"/>
</dbReference>
<proteinExistence type="predicted"/>
<dbReference type="InterPro" id="IPR010982">
    <property type="entry name" value="Lambda_DNA-bd_dom_sf"/>
</dbReference>
<evidence type="ECO:0000313" key="2">
    <source>
        <dbReference type="EMBL" id="HIT50226.1"/>
    </source>
</evidence>
<name>A0A9D1GSM9_9MOLU</name>
<evidence type="ECO:0000313" key="3">
    <source>
        <dbReference type="Proteomes" id="UP000886758"/>
    </source>
</evidence>
<feature type="domain" description="HTH cro/C1-type" evidence="1">
    <location>
        <begin position="7"/>
        <end position="67"/>
    </location>
</feature>
<dbReference type="SUPFAM" id="SSF47413">
    <property type="entry name" value="lambda repressor-like DNA-binding domains"/>
    <property type="match status" value="1"/>
</dbReference>